<keyword evidence="9" id="KW-1185">Reference proteome</keyword>
<reference evidence="8 9" key="1">
    <citation type="submission" date="2014-06" db="EMBL/GenBank/DDBJ databases">
        <authorList>
            <person name="Swart Estienne"/>
        </authorList>
    </citation>
    <scope>NUCLEOTIDE SEQUENCE [LARGE SCALE GENOMIC DNA]</scope>
    <source>
        <strain evidence="8 9">130c</strain>
    </source>
</reference>
<dbReference type="Pfam" id="PF10497">
    <property type="entry name" value="zf-4CXXC_R1"/>
    <property type="match status" value="1"/>
</dbReference>
<feature type="compositionally biased region" description="Basic residues" evidence="6">
    <location>
        <begin position="897"/>
        <end position="934"/>
    </location>
</feature>
<keyword evidence="3" id="KW-0804">Transcription</keyword>
<feature type="compositionally biased region" description="Polar residues" evidence="6">
    <location>
        <begin position="981"/>
        <end position="998"/>
    </location>
</feature>
<dbReference type="InterPro" id="IPR018866">
    <property type="entry name" value="Znf-4CXXC_R1"/>
</dbReference>
<feature type="region of interest" description="Disordered" evidence="6">
    <location>
        <begin position="410"/>
        <end position="450"/>
    </location>
</feature>
<protein>
    <recommendedName>
        <fullName evidence="7">Zinc-finger domain-containing protein</fullName>
    </recommendedName>
</protein>
<feature type="coiled-coil region" evidence="5">
    <location>
        <begin position="859"/>
        <end position="886"/>
    </location>
</feature>
<evidence type="ECO:0000256" key="6">
    <source>
        <dbReference type="SAM" id="MobiDB-lite"/>
    </source>
</evidence>
<feature type="region of interest" description="Disordered" evidence="6">
    <location>
        <begin position="892"/>
        <end position="1007"/>
    </location>
</feature>
<evidence type="ECO:0000256" key="3">
    <source>
        <dbReference type="ARBA" id="ARBA00023163"/>
    </source>
</evidence>
<evidence type="ECO:0000259" key="7">
    <source>
        <dbReference type="Pfam" id="PF10497"/>
    </source>
</evidence>
<dbReference type="Proteomes" id="UP000039865">
    <property type="component" value="Unassembled WGS sequence"/>
</dbReference>
<dbReference type="OrthoDB" id="298344at2759"/>
<gene>
    <name evidence="8" type="primary">Contig7132.g7625</name>
    <name evidence="8" type="ORF">STYLEM_15877</name>
</gene>
<evidence type="ECO:0000256" key="2">
    <source>
        <dbReference type="ARBA" id="ARBA00023015"/>
    </source>
</evidence>
<proteinExistence type="predicted"/>
<evidence type="ECO:0000256" key="4">
    <source>
        <dbReference type="ARBA" id="ARBA00023242"/>
    </source>
</evidence>
<evidence type="ECO:0000313" key="9">
    <source>
        <dbReference type="Proteomes" id="UP000039865"/>
    </source>
</evidence>
<accession>A0A078AX81</accession>
<comment type="subcellular location">
    <subcellularLocation>
        <location evidence="1">Nucleus</location>
    </subcellularLocation>
</comment>
<keyword evidence="2" id="KW-0805">Transcription regulation</keyword>
<organism evidence="8 9">
    <name type="scientific">Stylonychia lemnae</name>
    <name type="common">Ciliate</name>
    <dbReference type="NCBI Taxonomy" id="5949"/>
    <lineage>
        <taxon>Eukaryota</taxon>
        <taxon>Sar</taxon>
        <taxon>Alveolata</taxon>
        <taxon>Ciliophora</taxon>
        <taxon>Intramacronucleata</taxon>
        <taxon>Spirotrichea</taxon>
        <taxon>Stichotrichia</taxon>
        <taxon>Sporadotrichida</taxon>
        <taxon>Oxytrichidae</taxon>
        <taxon>Stylonychinae</taxon>
        <taxon>Stylonychia</taxon>
    </lineage>
</organism>
<feature type="domain" description="Zinc-finger" evidence="7">
    <location>
        <begin position="591"/>
        <end position="639"/>
    </location>
</feature>
<name>A0A078AX81_STYLE</name>
<dbReference type="InParanoid" id="A0A078AX81"/>
<feature type="coiled-coil region" evidence="5">
    <location>
        <begin position="220"/>
        <end position="251"/>
    </location>
</feature>
<dbReference type="GO" id="GO:0005634">
    <property type="term" value="C:nucleus"/>
    <property type="evidence" value="ECO:0007669"/>
    <property type="project" value="UniProtKB-SubCell"/>
</dbReference>
<dbReference type="EMBL" id="CCKQ01014972">
    <property type="protein sequence ID" value="CDW86779.1"/>
    <property type="molecule type" value="Genomic_DNA"/>
</dbReference>
<evidence type="ECO:0000256" key="5">
    <source>
        <dbReference type="SAM" id="Coils"/>
    </source>
</evidence>
<feature type="compositionally biased region" description="Polar residues" evidence="6">
    <location>
        <begin position="942"/>
        <end position="968"/>
    </location>
</feature>
<keyword evidence="5" id="KW-0175">Coiled coil</keyword>
<feature type="region of interest" description="Disordered" evidence="6">
    <location>
        <begin position="55"/>
        <end position="79"/>
    </location>
</feature>
<evidence type="ECO:0000256" key="1">
    <source>
        <dbReference type="ARBA" id="ARBA00004123"/>
    </source>
</evidence>
<evidence type="ECO:0000313" key="8">
    <source>
        <dbReference type="EMBL" id="CDW86779.1"/>
    </source>
</evidence>
<dbReference type="AlphaFoldDB" id="A0A078AX81"/>
<feature type="compositionally biased region" description="Polar residues" evidence="6">
    <location>
        <begin position="410"/>
        <end position="419"/>
    </location>
</feature>
<keyword evidence="4" id="KW-0539">Nucleus</keyword>
<sequence length="1007" mass="117896">MTSSDKKKVALDLKTFWDQIDRDYFQEISLDQSLPFIDRLTIQIDQQQLLLTPDKPTQISAASTKKPTTMLKSQTPRPSHLSVFQSSTNNLQKSHKIPQLNLISEKNLKPQGKFSVGIPHSHNHMQNIDQLPNQQDQESIFGIDGVGFLRGYKQIMDRYDIPTRQPDIDEEKLSETQIQLRELKMLEEIKKQIGMFLNYSLYKTTRELPAQKKFKEPVVKISIDEELAKLQGEYEESNKEARMNLKRLRKAIQKYEDPDSVVILRERIDNEREYLQRTIIQMELKQLAESISMISFKKRIRQEEIGMYYNNRPILWAQRILHQEEINQRKQRKLGWLQRNKENVDDSIKNEWEVSTNYIYDLRFDPSLLIPETWVDGKIMNQFNAQRDNIFASSSKYDIVQLRQGTAHYHTTSENTNIDQIEKQSRMQRNRQNLSSKKRSKSTPGPKIEPVVQSKNIIEEMKSFDEDKINYGFCHHCKQLKNRFVLASCNYNSAKMGPTVPASYTVKDVKIYNSKYHSYQSQNILVDIGNKASYNYLFKQHMNKNHKGGINTPFLLSEINDPTVKAGHLQASSGRSRLNSECLKGDDDNYICSRKFCSFCLKTQYELIFGDCYKNPEWICPFCQGICFCTRCLRQDTMTQLKAYFIALGGDLDILQTSDCIFDKTILNNFQTHLQLTLLANPELIIKYQHYQDFISHQGYGQNRKYQNETLNQLANQNTLSQFKPLHFPYPEPKLGFTQEIQSFDYKQNPEKDQNEGEKEKFLKLFEYCILQINEEEKEREKRRKLSNQTYLSIKKKDEEIINILKKPRGRKRFILIDNQVKERLSKKDAKYLEEVTLHHQPMLIASTSKTNKIETSKDNKILKEISNKLEQIQKLEEKIINKDRIQSLAEQSQLKEKKRRRTTHFTPSKTKKKKSLVFRKQKPMLGFKSKKSTSKALMKSKLNSSSASQKLTPCQSQIQTDKTSSISKKAPIRIEKVRVSSGSKSIQKPKLKQTQLKFQKAPKHIR</sequence>